<organism evidence="2 3">
    <name type="scientific">Aurantimonas aggregata</name>
    <dbReference type="NCBI Taxonomy" id="2047720"/>
    <lineage>
        <taxon>Bacteria</taxon>
        <taxon>Pseudomonadati</taxon>
        <taxon>Pseudomonadota</taxon>
        <taxon>Alphaproteobacteria</taxon>
        <taxon>Hyphomicrobiales</taxon>
        <taxon>Aurantimonadaceae</taxon>
        <taxon>Aurantimonas</taxon>
    </lineage>
</organism>
<name>A0A6L9MNH7_9HYPH</name>
<evidence type="ECO:0000313" key="3">
    <source>
        <dbReference type="Proteomes" id="UP000476332"/>
    </source>
</evidence>
<reference evidence="2 3" key="1">
    <citation type="submission" date="2020-01" db="EMBL/GenBank/DDBJ databases">
        <title>Genomes of bacteria type strains.</title>
        <authorList>
            <person name="Chen J."/>
            <person name="Zhu S."/>
            <person name="Chen J."/>
        </authorList>
    </citation>
    <scope>NUCLEOTIDE SEQUENCE [LARGE SCALE GENOMIC DNA]</scope>
    <source>
        <strain evidence="2 3">KCTC 52919</strain>
    </source>
</reference>
<dbReference type="Proteomes" id="UP000476332">
    <property type="component" value="Unassembled WGS sequence"/>
</dbReference>
<keyword evidence="3" id="KW-1185">Reference proteome</keyword>
<dbReference type="RefSeq" id="WP_163046303.1">
    <property type="nucleotide sequence ID" value="NZ_JAAAMJ010000048.1"/>
</dbReference>
<proteinExistence type="predicted"/>
<gene>
    <name evidence="2" type="ORF">GTW51_22715</name>
</gene>
<dbReference type="EMBL" id="JAAAMJ010000048">
    <property type="protein sequence ID" value="NDV89459.1"/>
    <property type="molecule type" value="Genomic_DNA"/>
</dbReference>
<evidence type="ECO:0000259" key="1">
    <source>
        <dbReference type="Pfam" id="PF20376"/>
    </source>
</evidence>
<protein>
    <recommendedName>
        <fullName evidence="1">DUF6671 domain-containing protein</fullName>
    </recommendedName>
</protein>
<comment type="caution">
    <text evidence="2">The sequence shown here is derived from an EMBL/GenBank/DDBJ whole genome shotgun (WGS) entry which is preliminary data.</text>
</comment>
<dbReference type="AlphaFoldDB" id="A0A6L9MNH7"/>
<dbReference type="Pfam" id="PF20376">
    <property type="entry name" value="DUF6671"/>
    <property type="match status" value="1"/>
</dbReference>
<sequence length="287" mass="30415">MSDARRPYAGRRAVLATMHRKEEAIAPAMFSTLGLIIAPTAGLDTDQLGTFSGEIPRDGTMLEVAVRKARLGMSAAGVPLGLASEGSFGPHPAIPFIPGGIELLIFVDDERGIVVHESLIVEATNFDHLVVSPGDALEPFLGRIGFPAHGLVVRPNEGEPTAVLAKGIVALDSLTRAIAEAAAVSPDRRARLETDMRAQLNPTRMKSLATLADRLARRLATLCPGCGAPGFGRTDTRVGLLCETCGTPTEMIAAEVFGCPACDYAEERPRFDGLQRAPTQHCPECNP</sequence>
<dbReference type="InterPro" id="IPR046612">
    <property type="entry name" value="DUF6671"/>
</dbReference>
<accession>A0A6L9MNH7</accession>
<evidence type="ECO:0000313" key="2">
    <source>
        <dbReference type="EMBL" id="NDV89459.1"/>
    </source>
</evidence>
<feature type="domain" description="DUF6671" evidence="1">
    <location>
        <begin position="68"/>
        <end position="287"/>
    </location>
</feature>